<dbReference type="EMBL" id="CAJNOH010000003">
    <property type="protein sequence ID" value="CAF0728693.1"/>
    <property type="molecule type" value="Genomic_DNA"/>
</dbReference>
<accession>A0A813N121</accession>
<protein>
    <submittedName>
        <fullName evidence="1">Uncharacterized protein</fullName>
    </submittedName>
</protein>
<evidence type="ECO:0000313" key="1">
    <source>
        <dbReference type="EMBL" id="CAF0728693.1"/>
    </source>
</evidence>
<sequence>MNQVQKNTNNQLSETLLEYGLSFATATQENPVKEPNDAIIEELVDIMEYVKELYSNYISTEFITKKYSDLEQSIRIKTIAETLYVRGQGYKQHIETRLLIS</sequence>
<organism evidence="1 2">
    <name type="scientific">Rotaria sordida</name>
    <dbReference type="NCBI Taxonomy" id="392033"/>
    <lineage>
        <taxon>Eukaryota</taxon>
        <taxon>Metazoa</taxon>
        <taxon>Spiralia</taxon>
        <taxon>Gnathifera</taxon>
        <taxon>Rotifera</taxon>
        <taxon>Eurotatoria</taxon>
        <taxon>Bdelloidea</taxon>
        <taxon>Philodinida</taxon>
        <taxon>Philodinidae</taxon>
        <taxon>Rotaria</taxon>
    </lineage>
</organism>
<comment type="caution">
    <text evidence="1">The sequence shown here is derived from an EMBL/GenBank/DDBJ whole genome shotgun (WGS) entry which is preliminary data.</text>
</comment>
<gene>
    <name evidence="1" type="ORF">PYM288_LOCUS790</name>
</gene>
<dbReference type="AlphaFoldDB" id="A0A813N121"/>
<dbReference type="Proteomes" id="UP000663854">
    <property type="component" value="Unassembled WGS sequence"/>
</dbReference>
<reference evidence="1" key="1">
    <citation type="submission" date="2021-02" db="EMBL/GenBank/DDBJ databases">
        <authorList>
            <person name="Nowell W R."/>
        </authorList>
    </citation>
    <scope>NUCLEOTIDE SEQUENCE</scope>
</reference>
<name>A0A813N121_9BILA</name>
<proteinExistence type="predicted"/>
<evidence type="ECO:0000313" key="2">
    <source>
        <dbReference type="Proteomes" id="UP000663854"/>
    </source>
</evidence>